<feature type="domain" description="Oxidoreductase-like" evidence="1">
    <location>
        <begin position="27"/>
        <end position="66"/>
    </location>
</feature>
<dbReference type="Proteomes" id="UP000248259">
    <property type="component" value="Unassembled WGS sequence"/>
</dbReference>
<gene>
    <name evidence="2" type="ORF">DNK49_21730</name>
</gene>
<dbReference type="OrthoDB" id="6650029at2"/>
<dbReference type="InterPro" id="IPR019180">
    <property type="entry name" value="Oxidoreductase-like_N"/>
</dbReference>
<evidence type="ECO:0000313" key="3">
    <source>
        <dbReference type="Proteomes" id="UP000248259"/>
    </source>
</evidence>
<dbReference type="Pfam" id="PF09791">
    <property type="entry name" value="Oxidored-like"/>
    <property type="match status" value="1"/>
</dbReference>
<dbReference type="AlphaFoldDB" id="A0A323UQ39"/>
<dbReference type="RefSeq" id="WP_110529886.1">
    <property type="nucleotide sequence ID" value="NZ_QKOE01000031.1"/>
</dbReference>
<sequence length="77" mass="8678">MPFQWPLRNIDEARRMIIAVQDWAAAAGLDLRQPPEIPDSCCGRGCNGCVWEGYFAALRYWRDQAADRLGVNTGLSH</sequence>
<evidence type="ECO:0000259" key="1">
    <source>
        <dbReference type="Pfam" id="PF09791"/>
    </source>
</evidence>
<accession>A0A323UQ39</accession>
<name>A0A323UQ39_9RHOO</name>
<keyword evidence="3" id="KW-1185">Reference proteome</keyword>
<reference evidence="2 3" key="1">
    <citation type="submission" date="2018-06" db="EMBL/GenBank/DDBJ databases">
        <title>Azoarcus communis strain SWub3 genome.</title>
        <authorList>
            <person name="Zorraquino Salvo V."/>
            <person name="Toubiana D."/>
            <person name="Blumwald E."/>
        </authorList>
    </citation>
    <scope>NUCLEOTIDE SEQUENCE [LARGE SCALE GENOMIC DNA]</scope>
    <source>
        <strain evidence="2 3">SWub3</strain>
    </source>
</reference>
<dbReference type="EMBL" id="QKOE01000031">
    <property type="protein sequence ID" value="PZA14447.1"/>
    <property type="molecule type" value="Genomic_DNA"/>
</dbReference>
<comment type="caution">
    <text evidence="2">The sequence shown here is derived from an EMBL/GenBank/DDBJ whole genome shotgun (WGS) entry which is preliminary data.</text>
</comment>
<proteinExistence type="predicted"/>
<protein>
    <submittedName>
        <fullName evidence="2">Oxidoreductase</fullName>
    </submittedName>
</protein>
<evidence type="ECO:0000313" key="2">
    <source>
        <dbReference type="EMBL" id="PZA14447.1"/>
    </source>
</evidence>
<organism evidence="2 3">
    <name type="scientific">Parazoarcus communis SWub3 = DSM 12120</name>
    <dbReference type="NCBI Taxonomy" id="1121029"/>
    <lineage>
        <taxon>Bacteria</taxon>
        <taxon>Pseudomonadati</taxon>
        <taxon>Pseudomonadota</taxon>
        <taxon>Betaproteobacteria</taxon>
        <taxon>Rhodocyclales</taxon>
        <taxon>Zoogloeaceae</taxon>
        <taxon>Parazoarcus</taxon>
    </lineage>
</organism>